<evidence type="ECO:0000256" key="1">
    <source>
        <dbReference type="SAM" id="Phobius"/>
    </source>
</evidence>
<feature type="transmembrane region" description="Helical" evidence="1">
    <location>
        <begin position="777"/>
        <end position="796"/>
    </location>
</feature>
<proteinExistence type="predicted"/>
<keyword evidence="3" id="KW-1185">Reference proteome</keyword>
<dbReference type="OrthoDB" id="78936at2759"/>
<keyword evidence="1" id="KW-1133">Transmembrane helix</keyword>
<evidence type="ECO:0000313" key="3">
    <source>
        <dbReference type="Proteomes" id="UP000243579"/>
    </source>
</evidence>
<accession>A0A1V9ZJ15</accession>
<evidence type="ECO:0000313" key="2">
    <source>
        <dbReference type="EMBL" id="OQR97956.1"/>
    </source>
</evidence>
<protein>
    <submittedName>
        <fullName evidence="2">Uncharacterized protein</fullName>
    </submittedName>
</protein>
<sequence length="1775" mass="195684">MKVPPATIRHATEALGPVYVVLTVALGIYSLMLILPYMANDCLWPSFTDANVSGAIASVLNTQLTLLEPNQPSQSLDMLAPTASVENTKAPGQLSSYARKILYEELVTLESAVAGLRLLAVDNVLSMFAQYCWVDFEKRWVLAHTEARLQRCWSRYRTNGAVYFESVLRNIEYNAWVDSTQGLFAMFISDGVTEVSPVDGFKWLRSLEMHVWSPIDAEIALWRSYGIDIYLLQYSNQYQSGIDETIEIRTAMGSTNRFKIKSLPWEPRGTLWSTQAMFGGLLNDFKAIGDNRSLVMNASTFFGVDDPSAIEYYTVGFPQPAVYAAAHDLLGPLVTIDMLWEPLPPEFTAVVAQFRAHVLTAVATNKIFRTALEGVPSFTLHPKPLTWKDSTLHFAGGNPTCGYNTLLPFVQESFSFTDACATTTPLTVPVSALSSLFAWVMQGADLNTTATCDLVAKTDVNECTTLLKTTQAASSSLPPFSATMSPTTLTTLGQISLLQFVRKEGSNMTLLNVSVLHPTFAYFGWIGLYDWAMNHREVIAFHGDVASYTVLSAWVSPREIPTSNFDSNLGLYIWYCCAAVSVALAGVALLVFGIYVRDRPGGSHWFVFNRIVGAVWVNRAVCLLRGTTATLCLATAPTLPQVQSFVTQMVPVHRPWVTSALLAGESVWISYVLHEGLTPVVGYTTSRTYAPVSASIAGMLVFALDQWAPPAIAMTIERVCFSLNMGYNIVCTSGSVVVGSWQRALLLLSVHVICIPLCLVVACWRQHPSSGSKTPSLVVPAVVVAFVAPPTLTWYWEMDPVTAAMAGILPTAQPFDTKLWRRLDPASTGVEAGANHNVIFPHVRTETLQLNPRRIAWVSRSYLVLQQTWLQRFKARHSLLVKLSGLAFILCGLASNIAYLSVAQSFLSNDFGWPGLDSSGMHAFLANAFNRQLLITNSMVLDMTNTSFGDWSQSYDDATTVVVTSAHAARHQLMEPTTLLAERVRGLRNTDPCMLPWMATQYCWVDFGRTWSMASSATRQARQCTRDKANGAIYLESVLRNLQDFNTWDQCWGSSFHIGFGVALDTTQKGRMWLKQTLMAHASVEEEVTFWQAHAITGFRLQWQNYRTLSFSDAMTVTSALGYTQALHTSVVVGSMHPATQTSLRLYWTFASDLWSVATNATRVGGMSLIRGEATYAFANTTSEDLLYQNLSLLAPLSAGLDTFRSLVGPFNAIDMLYISYPDALRQLYAGVHRGLSELLLDNSVANTAFFALPLWSSLAPVPPYLLNNPDTIAIVGGNLMCGNDGPPYPALYGLYPGFSAATVCHGNYLESLVPTPVSLLFSFFGLSVMTPLLLPDSSSASVEAICTLNVYGTECPAIFAAYVEFLRVYNTSTFAPMAAAASAVGALVRNNLSIGLLQYITVNNSATELFAASLLDGAEEAWSFYGWAYLYEWVAGFREVVRFVGDNGSITAISAYEAATRMTPDEREIPVTFSSLCQRCNQYVTWVLICIACVIVLSLFWATDVEGMNLLSLSRIAGHVWTGRSILFIRSVTAMWMLNTTPFDLDFQGRVTRIASPPLEWYKAVLAAFEVTWLVYVLNDLASCFTQQYTIVYASLSAHATFLAVAIWTALAPGRAELTIDRICAYTNMDAGVMCESGHVVLGAPIRLGYIFLFALGGMSFTYGYARWSNPHLPPVPVQTLLLSSQSFYMMHWERRVCLDQVYLDKSSAILAGVLAFNLGDKMYLFDIKSWRFIVLPLAHTVVPVVVPDVISKDGSWIMPMRRSNSDSIPLNRL</sequence>
<reference evidence="2 3" key="1">
    <citation type="journal article" date="2014" name="Genome Biol. Evol.">
        <title>The secreted proteins of Achlya hypogyna and Thraustotheca clavata identify the ancestral oomycete secretome and reveal gene acquisitions by horizontal gene transfer.</title>
        <authorList>
            <person name="Misner I."/>
            <person name="Blouin N."/>
            <person name="Leonard G."/>
            <person name="Richards T.A."/>
            <person name="Lane C.E."/>
        </authorList>
    </citation>
    <scope>NUCLEOTIDE SEQUENCE [LARGE SCALE GENOMIC DNA]</scope>
    <source>
        <strain evidence="2 3">ATCC 48635</strain>
    </source>
</reference>
<dbReference type="EMBL" id="JNBR01000092">
    <property type="protein sequence ID" value="OQR97956.1"/>
    <property type="molecule type" value="Genomic_DNA"/>
</dbReference>
<feature type="transmembrane region" description="Helical" evidence="1">
    <location>
        <begin position="1649"/>
        <end position="1667"/>
    </location>
</feature>
<comment type="caution">
    <text evidence="2">The sequence shown here is derived from an EMBL/GenBank/DDBJ whole genome shotgun (WGS) entry which is preliminary data.</text>
</comment>
<feature type="transmembrane region" description="Helical" evidence="1">
    <location>
        <begin position="1484"/>
        <end position="1503"/>
    </location>
</feature>
<dbReference type="Proteomes" id="UP000243579">
    <property type="component" value="Unassembled WGS sequence"/>
</dbReference>
<keyword evidence="1" id="KW-0812">Transmembrane</keyword>
<dbReference type="STRING" id="1202772.A0A1V9ZJ15"/>
<feature type="transmembrane region" description="Helical" evidence="1">
    <location>
        <begin position="744"/>
        <end position="765"/>
    </location>
</feature>
<keyword evidence="1" id="KW-0472">Membrane</keyword>
<organism evidence="2 3">
    <name type="scientific">Achlya hypogyna</name>
    <name type="common">Oomycete</name>
    <name type="synonym">Protoachlya hypogyna</name>
    <dbReference type="NCBI Taxonomy" id="1202772"/>
    <lineage>
        <taxon>Eukaryota</taxon>
        <taxon>Sar</taxon>
        <taxon>Stramenopiles</taxon>
        <taxon>Oomycota</taxon>
        <taxon>Saprolegniomycetes</taxon>
        <taxon>Saprolegniales</taxon>
        <taxon>Achlyaceae</taxon>
        <taxon>Achlya</taxon>
    </lineage>
</organism>
<feature type="transmembrane region" description="Helical" evidence="1">
    <location>
        <begin position="18"/>
        <end position="39"/>
    </location>
</feature>
<feature type="transmembrane region" description="Helical" evidence="1">
    <location>
        <begin position="1592"/>
        <end position="1612"/>
    </location>
</feature>
<feature type="transmembrane region" description="Helical" evidence="1">
    <location>
        <begin position="572"/>
        <end position="596"/>
    </location>
</feature>
<feature type="transmembrane region" description="Helical" evidence="1">
    <location>
        <begin position="879"/>
        <end position="900"/>
    </location>
</feature>
<gene>
    <name evidence="2" type="ORF">ACHHYP_09383</name>
</gene>
<name>A0A1V9ZJ15_ACHHY</name>